<protein>
    <submittedName>
        <fullName evidence="3">UDP-N-acetylglucosamine 2-epimerase (Non-hydrolyzing)</fullName>
        <ecNumber evidence="3">5.1.3.14</ecNumber>
    </submittedName>
</protein>
<feature type="domain" description="UDP-N-acetylglucosamine 2-epimerase" evidence="2">
    <location>
        <begin position="25"/>
        <end position="362"/>
    </location>
</feature>
<name>A0A942E0C6_9HYPH</name>
<comment type="caution">
    <text evidence="3">The sequence shown here is derived from an EMBL/GenBank/DDBJ whole genome shotgun (WGS) entry which is preliminary data.</text>
</comment>
<dbReference type="Proteomes" id="UP000680348">
    <property type="component" value="Unassembled WGS sequence"/>
</dbReference>
<proteinExistence type="inferred from homology"/>
<dbReference type="PANTHER" id="PTHR43174">
    <property type="entry name" value="UDP-N-ACETYLGLUCOSAMINE 2-EPIMERASE"/>
    <property type="match status" value="1"/>
</dbReference>
<dbReference type="AlphaFoldDB" id="A0A942E0C6"/>
<organism evidence="3 4">
    <name type="scientific">Pseudaminobacter soli</name>
    <name type="common">ex Zhang et al. 2022</name>
    <dbReference type="NCBI Taxonomy" id="2831468"/>
    <lineage>
        <taxon>Bacteria</taxon>
        <taxon>Pseudomonadati</taxon>
        <taxon>Pseudomonadota</taxon>
        <taxon>Alphaproteobacteria</taxon>
        <taxon>Hyphomicrobiales</taxon>
        <taxon>Phyllobacteriaceae</taxon>
        <taxon>Pseudaminobacter</taxon>
    </lineage>
</organism>
<evidence type="ECO:0000313" key="3">
    <source>
        <dbReference type="EMBL" id="MBS3648520.1"/>
    </source>
</evidence>
<comment type="similarity">
    <text evidence="1">Belongs to the UDP-N-acetylglucosamine 2-epimerase family.</text>
</comment>
<dbReference type="GO" id="GO:0008761">
    <property type="term" value="F:UDP-N-acetylglucosamine 2-epimerase activity"/>
    <property type="evidence" value="ECO:0007669"/>
    <property type="project" value="UniProtKB-EC"/>
</dbReference>
<dbReference type="EMBL" id="JAGWCR010000003">
    <property type="protein sequence ID" value="MBS3648520.1"/>
    <property type="molecule type" value="Genomic_DNA"/>
</dbReference>
<sequence length="373" mass="41952">MSERCSIHLVAGTRPNVMKVAPLFKALKKQQWAEPSIVFLGQHYSENMCHDLFSEFDIHEIRHFRPLKSRSFGERMGEIISSYTEILTEDPPHIVVVPGDVDVTVGAAMAAKRRKHHVVHLEAGLRSHDGNMPEEQNRKLVDSISDYLLAPSEDAYQNLIFHEGHDHLRVALVGNIMIDALKQTLDRERAQRLLAKFDLRERGFAAVTLHRPSNVDTEQALAKCCLMLTEIAQRLPILFPVHPRTRAMLERTGLIERLESNPAIRLCAPLSYSDFVNLVSASRLIVTDSGGIQEEAVVMKVPCLTLRESTERPVTVVVGGNTLVSEEDVIAQVDWELASESRPIASVPLWDGRTAERCAHIMRVQWLKMNGAQ</sequence>
<keyword evidence="4" id="KW-1185">Reference proteome</keyword>
<evidence type="ECO:0000313" key="4">
    <source>
        <dbReference type="Proteomes" id="UP000680348"/>
    </source>
</evidence>
<dbReference type="Pfam" id="PF02350">
    <property type="entry name" value="Epimerase_2"/>
    <property type="match status" value="1"/>
</dbReference>
<reference evidence="3" key="1">
    <citation type="submission" date="2021-04" db="EMBL/GenBank/DDBJ databases">
        <title>Pseudaminobacter soli sp. nov., isolated from paddy soil contaminated by heavy metals.</title>
        <authorList>
            <person name="Zhang K."/>
        </authorList>
    </citation>
    <scope>NUCLEOTIDE SEQUENCE</scope>
    <source>
        <strain evidence="3">19-2017</strain>
    </source>
</reference>
<dbReference type="PANTHER" id="PTHR43174:SF1">
    <property type="entry name" value="UDP-N-ACETYLGLUCOSAMINE 2-EPIMERASE"/>
    <property type="match status" value="1"/>
</dbReference>
<dbReference type="InterPro" id="IPR003331">
    <property type="entry name" value="UDP_GlcNAc_Epimerase_2_dom"/>
</dbReference>
<keyword evidence="1 3" id="KW-0413">Isomerase</keyword>
<dbReference type="Gene3D" id="3.40.50.2000">
    <property type="entry name" value="Glycogen Phosphorylase B"/>
    <property type="match status" value="2"/>
</dbReference>
<gene>
    <name evidence="3" type="primary">wecB</name>
    <name evidence="3" type="ORF">KEU06_07750</name>
</gene>
<dbReference type="SUPFAM" id="SSF53756">
    <property type="entry name" value="UDP-Glycosyltransferase/glycogen phosphorylase"/>
    <property type="match status" value="1"/>
</dbReference>
<evidence type="ECO:0000259" key="2">
    <source>
        <dbReference type="Pfam" id="PF02350"/>
    </source>
</evidence>
<dbReference type="NCBIfam" id="TIGR00236">
    <property type="entry name" value="wecB"/>
    <property type="match status" value="1"/>
</dbReference>
<dbReference type="EC" id="5.1.3.14" evidence="3"/>
<evidence type="ECO:0000256" key="1">
    <source>
        <dbReference type="RuleBase" id="RU003513"/>
    </source>
</evidence>
<dbReference type="RefSeq" id="WP_188254065.1">
    <property type="nucleotide sequence ID" value="NZ_JABVCF010000003.1"/>
</dbReference>
<accession>A0A942E0C6</accession>
<dbReference type="CDD" id="cd03786">
    <property type="entry name" value="GTB_UDP-GlcNAc_2-Epimerase"/>
    <property type="match status" value="1"/>
</dbReference>
<dbReference type="InterPro" id="IPR029767">
    <property type="entry name" value="WecB-like"/>
</dbReference>